<evidence type="ECO:0000313" key="2">
    <source>
        <dbReference type="EMBL" id="OWU73394.1"/>
    </source>
</evidence>
<protein>
    <submittedName>
        <fullName evidence="2">Uncharacterized protein</fullName>
    </submittedName>
</protein>
<keyword evidence="1" id="KW-0812">Transmembrane</keyword>
<keyword evidence="1" id="KW-1133">Transmembrane helix</keyword>
<reference evidence="2 3" key="1">
    <citation type="submission" date="2013-04" db="EMBL/GenBank/DDBJ databases">
        <title>Oceanicola sp. 22II1-22F33 Genome Sequencing.</title>
        <authorList>
            <person name="Lai Q."/>
            <person name="Li G."/>
            <person name="Shao Z."/>
        </authorList>
    </citation>
    <scope>NUCLEOTIDE SEQUENCE [LARGE SCALE GENOMIC DNA]</scope>
    <source>
        <strain evidence="2 3">22II1-22F33</strain>
    </source>
</reference>
<name>A0A225NI22_9RHOB</name>
<dbReference type="OrthoDB" id="7851333at2"/>
<keyword evidence="1" id="KW-0472">Membrane</keyword>
<dbReference type="EMBL" id="AQQR01000004">
    <property type="protein sequence ID" value="OWU73394.1"/>
    <property type="molecule type" value="Genomic_DNA"/>
</dbReference>
<sequence>MSFIRPEARAQLMRWREVLIGAALALLGLSWATGPGGLLGWVGWALILGGAALAVTGLRRMRFRQDGQGPGVVQVDEGQISYFGPLDGGAVAASELERLILDPTDHPACWVLEQPGIPALHIPVNAAGSDALFDAFGALPGLDTRRLLGHLDNKAPMPVVVWERRTARPPNYRLH</sequence>
<organism evidence="2 3">
    <name type="scientific">Marinibacterium profundimaris</name>
    <dbReference type="NCBI Taxonomy" id="1679460"/>
    <lineage>
        <taxon>Bacteria</taxon>
        <taxon>Pseudomonadati</taxon>
        <taxon>Pseudomonadota</taxon>
        <taxon>Alphaproteobacteria</taxon>
        <taxon>Rhodobacterales</taxon>
        <taxon>Paracoccaceae</taxon>
        <taxon>Marinibacterium</taxon>
    </lineage>
</organism>
<evidence type="ECO:0000256" key="1">
    <source>
        <dbReference type="SAM" id="Phobius"/>
    </source>
</evidence>
<keyword evidence="3" id="KW-1185">Reference proteome</keyword>
<proteinExistence type="predicted"/>
<accession>A0A225NI22</accession>
<feature type="transmembrane region" description="Helical" evidence="1">
    <location>
        <begin position="42"/>
        <end position="58"/>
    </location>
</feature>
<gene>
    <name evidence="2" type="ORF">ATO3_11950</name>
</gene>
<dbReference type="RefSeq" id="WP_088650102.1">
    <property type="nucleotide sequence ID" value="NZ_AQQR01000004.1"/>
</dbReference>
<comment type="caution">
    <text evidence="2">The sequence shown here is derived from an EMBL/GenBank/DDBJ whole genome shotgun (WGS) entry which is preliminary data.</text>
</comment>
<evidence type="ECO:0000313" key="3">
    <source>
        <dbReference type="Proteomes" id="UP000215377"/>
    </source>
</evidence>
<dbReference type="AlphaFoldDB" id="A0A225NI22"/>
<dbReference type="Proteomes" id="UP000215377">
    <property type="component" value="Unassembled WGS sequence"/>
</dbReference>